<feature type="transmembrane region" description="Helical" evidence="1">
    <location>
        <begin position="6"/>
        <end position="24"/>
    </location>
</feature>
<organism evidence="2">
    <name type="scientific">viral metagenome</name>
    <dbReference type="NCBI Taxonomy" id="1070528"/>
    <lineage>
        <taxon>unclassified sequences</taxon>
        <taxon>metagenomes</taxon>
        <taxon>organismal metagenomes</taxon>
    </lineage>
</organism>
<proteinExistence type="predicted"/>
<keyword evidence="1" id="KW-0812">Transmembrane</keyword>
<keyword evidence="1" id="KW-1133">Transmembrane helix</keyword>
<dbReference type="EMBL" id="MN740750">
    <property type="protein sequence ID" value="QHU10129.1"/>
    <property type="molecule type" value="Genomic_DNA"/>
</dbReference>
<keyword evidence="1" id="KW-0472">Membrane</keyword>
<evidence type="ECO:0000256" key="1">
    <source>
        <dbReference type="SAM" id="Phobius"/>
    </source>
</evidence>
<sequence length="44" mass="5642">MKRFSIWSIFFIFTINIHHNWFIARNEYIKTMIFLYLQKYKIPK</sequence>
<protein>
    <submittedName>
        <fullName evidence="2">Uncharacterized protein</fullName>
    </submittedName>
</protein>
<evidence type="ECO:0000313" key="2">
    <source>
        <dbReference type="EMBL" id="QHU10129.1"/>
    </source>
</evidence>
<dbReference type="AlphaFoldDB" id="A0A6C0JX95"/>
<accession>A0A6C0JX95</accession>
<name>A0A6C0JX95_9ZZZZ</name>
<reference evidence="2" key="1">
    <citation type="journal article" date="2020" name="Nature">
        <title>Giant virus diversity and host interactions through global metagenomics.</title>
        <authorList>
            <person name="Schulz F."/>
            <person name="Roux S."/>
            <person name="Paez-Espino D."/>
            <person name="Jungbluth S."/>
            <person name="Walsh D.A."/>
            <person name="Denef V.J."/>
            <person name="McMahon K.D."/>
            <person name="Konstantinidis K.T."/>
            <person name="Eloe-Fadrosh E.A."/>
            <person name="Kyrpides N.C."/>
            <person name="Woyke T."/>
        </authorList>
    </citation>
    <scope>NUCLEOTIDE SEQUENCE</scope>
    <source>
        <strain evidence="2">GVMAG-S-1101164-67</strain>
    </source>
</reference>